<proteinExistence type="predicted"/>
<name>A0ABS9ZJF1_9PSED</name>
<gene>
    <name evidence="2" type="ORF">AUC61_05655</name>
</gene>
<evidence type="ECO:0000313" key="3">
    <source>
        <dbReference type="Proteomes" id="UP001320513"/>
    </source>
</evidence>
<comment type="caution">
    <text evidence="2">The sequence shown here is derived from an EMBL/GenBank/DDBJ whole genome shotgun (WGS) entry which is preliminary data.</text>
</comment>
<evidence type="ECO:0000256" key="1">
    <source>
        <dbReference type="SAM" id="MobiDB-lite"/>
    </source>
</evidence>
<dbReference type="Pfam" id="PF14859">
    <property type="entry name" value="Colicin_M"/>
    <property type="match status" value="1"/>
</dbReference>
<dbReference type="Gene3D" id="1.10.150.880">
    <property type="match status" value="1"/>
</dbReference>
<dbReference type="RefSeq" id="WP_243244904.1">
    <property type="nucleotide sequence ID" value="NZ_LOHG01000003.1"/>
</dbReference>
<keyword evidence="3" id="KW-1185">Reference proteome</keyword>
<accession>A0ABS9ZJF1</accession>
<evidence type="ECO:0000313" key="2">
    <source>
        <dbReference type="EMBL" id="MCI8209018.1"/>
    </source>
</evidence>
<sequence>MPTELPPSFIRARPQRGDPYGLTSGGYSPSGEEFPYRVNNPLNWQMIQKRDGYCSPNWRGTFQALMNSSGGLHINVLTEMRILAYADLLHAQGQPLLAAYDQACNTAVPFLYNPHDTMPYPPGNRQLSGDYLTAIHALTHAMFGSGEPMDFPLNRTGISVDLSSKQAFMDAVRQAPVGNSTIDQRVSHNTYDDSYSTGGALGYITLRAQGELQKSQSGAWILNNGTLKAFDDLFDANSSTHRSGMAELGTAMLRPLIREPFTIRLPGEISVSASGQL</sequence>
<dbReference type="Gene3D" id="3.30.450.400">
    <property type="entry name" value="Colicin M, catalytic domain"/>
    <property type="match status" value="1"/>
</dbReference>
<organism evidence="2 3">
    <name type="scientific">Pseudomonas maioricensis</name>
    <dbReference type="NCBI Taxonomy" id="1766623"/>
    <lineage>
        <taxon>Bacteria</taxon>
        <taxon>Pseudomonadati</taxon>
        <taxon>Pseudomonadota</taxon>
        <taxon>Gammaproteobacteria</taxon>
        <taxon>Pseudomonadales</taxon>
        <taxon>Pseudomonadaceae</taxon>
        <taxon>Pseudomonas</taxon>
    </lineage>
</organism>
<dbReference type="Proteomes" id="UP001320513">
    <property type="component" value="Unassembled WGS sequence"/>
</dbReference>
<dbReference type="EMBL" id="LOHG01000003">
    <property type="protein sequence ID" value="MCI8209018.1"/>
    <property type="molecule type" value="Genomic_DNA"/>
</dbReference>
<dbReference type="InterPro" id="IPR028056">
    <property type="entry name" value="Colicin_M"/>
</dbReference>
<protein>
    <submittedName>
        <fullName evidence="2">Uncharacterized protein</fullName>
    </submittedName>
</protein>
<reference evidence="2 3" key="1">
    <citation type="submission" date="2015-12" db="EMBL/GenBank/DDBJ databases">
        <title>Phylogenomics in the description of a new species in the Pseudomonas syringae group.</title>
        <authorList>
            <person name="Busquets A."/>
            <person name="Gomila M."/>
            <person name="Beiki F."/>
            <person name="Rahimian H."/>
            <person name="Mulet M."/>
            <person name="Sanchez D."/>
            <person name="Garcia-Valdes E."/>
            <person name="Lalucat J."/>
        </authorList>
    </citation>
    <scope>NUCLEOTIDE SEQUENCE [LARGE SCALE GENOMIC DNA]</scope>
    <source>
        <strain evidence="2 3">S25</strain>
    </source>
</reference>
<feature type="region of interest" description="Disordered" evidence="1">
    <location>
        <begin position="1"/>
        <end position="26"/>
    </location>
</feature>